<name>A0A915PE51_9BILA</name>
<reference evidence="2" key="1">
    <citation type="submission" date="2022-11" db="UniProtKB">
        <authorList>
            <consortium name="WormBaseParasite"/>
        </authorList>
    </citation>
    <scope>IDENTIFICATION</scope>
</reference>
<evidence type="ECO:0000313" key="2">
    <source>
        <dbReference type="WBParaSite" id="scf7180000424468.g13209"/>
    </source>
</evidence>
<dbReference type="AlphaFoldDB" id="A0A915PE51"/>
<evidence type="ECO:0000313" key="1">
    <source>
        <dbReference type="Proteomes" id="UP000887560"/>
    </source>
</evidence>
<keyword evidence="1" id="KW-1185">Reference proteome</keyword>
<organism evidence="1 2">
    <name type="scientific">Meloidogyne floridensis</name>
    <dbReference type="NCBI Taxonomy" id="298350"/>
    <lineage>
        <taxon>Eukaryota</taxon>
        <taxon>Metazoa</taxon>
        <taxon>Ecdysozoa</taxon>
        <taxon>Nematoda</taxon>
        <taxon>Chromadorea</taxon>
        <taxon>Rhabditida</taxon>
        <taxon>Tylenchina</taxon>
        <taxon>Tylenchomorpha</taxon>
        <taxon>Tylenchoidea</taxon>
        <taxon>Meloidogynidae</taxon>
        <taxon>Meloidogyninae</taxon>
        <taxon>Meloidogyne</taxon>
    </lineage>
</organism>
<accession>A0A915PE51</accession>
<proteinExistence type="predicted"/>
<dbReference type="Proteomes" id="UP000887560">
    <property type="component" value="Unplaced"/>
</dbReference>
<protein>
    <submittedName>
        <fullName evidence="2">Uncharacterized protein</fullName>
    </submittedName>
</protein>
<dbReference type="WBParaSite" id="scf7180000424468.g13209">
    <property type="protein sequence ID" value="scf7180000424468.g13209"/>
    <property type="gene ID" value="scf7180000424468.g13209"/>
</dbReference>
<sequence>LISLTDLSGFYYQHKKENGQLDYKIVSPEELGRYVVRFPLDKWLKERWEIAIDMRLYAYSGRWDRPKYYHYLRLTDAIDDSVPRLRNIFKNNLTILESLEILPSLAVEDYRVLLPLFFNKIPYVFSDHDAYPTLCSLILDYIETSTDFHLMVDKFKFHYLNWPLFTVSERAENVEKKRFNGYGFTKYELSNIHNPQVKFLVQWVHIDNFDVRIQPCIVIERMKGQEIKSLLDYDLNMLLQNGQLDYKVLDLKELGRYVVHSPVDNELLEKHIETSTDFHLLVDKFKFHYLNWRPFTVSERAENVEKKRFNGYGFTKYELSNIHNPQVKFLVQWVHVDNFDVRVQPCILIERMKGQEIKSLLDEYNLN</sequence>